<gene>
    <name evidence="3" type="ORF">ITJ42_09085</name>
</gene>
<proteinExistence type="predicted"/>
<keyword evidence="4" id="KW-1185">Reference proteome</keyword>
<sequence>MSTPSDDTVGPAHPTGLGGGPPARRHVRLAPDLDWTTAHVRRRVVVVVAVVLGTAALAAALLVPWRDLLDGGSAEIVSLVVQAACMAGALVCVVVSFQLQVAAVPVLQGVSAADRKSISRRMLGGPGPLAPEAEWRAARMAAFARVSHPFGLGVIGLLGVAALLSVGRLALEGEPFGIVATAVLVLLTPLLVWEQRRRIRYADASRDLAWSNGPRPEEQHATGAIGG</sequence>
<accession>A0A8I0V9H3</accession>
<keyword evidence="2" id="KW-0472">Membrane</keyword>
<dbReference type="AlphaFoldDB" id="A0A8I0V9H3"/>
<keyword evidence="2" id="KW-1133">Transmembrane helix</keyword>
<feature type="transmembrane region" description="Helical" evidence="2">
    <location>
        <begin position="76"/>
        <end position="97"/>
    </location>
</feature>
<keyword evidence="2" id="KW-0812">Transmembrane</keyword>
<evidence type="ECO:0000256" key="2">
    <source>
        <dbReference type="SAM" id="Phobius"/>
    </source>
</evidence>
<name>A0A8I0V9H3_9MICO</name>
<protein>
    <submittedName>
        <fullName evidence="3">Uncharacterized protein</fullName>
    </submittedName>
</protein>
<feature type="transmembrane region" description="Helical" evidence="2">
    <location>
        <begin position="149"/>
        <end position="170"/>
    </location>
</feature>
<feature type="transmembrane region" description="Helical" evidence="2">
    <location>
        <begin position="176"/>
        <end position="193"/>
    </location>
</feature>
<reference evidence="3 4" key="1">
    <citation type="submission" date="2020-10" db="EMBL/GenBank/DDBJ databases">
        <title>Draft genome sequences of plant-associated actinobacteria.</title>
        <authorList>
            <person name="Tarlachkov S.V."/>
            <person name="Starodumova I.P."/>
            <person name="Dorofeeva L.V."/>
            <person name="Prisyazhnaya N.V."/>
            <person name="Roubtsova T.V."/>
            <person name="Chizhov V.N."/>
            <person name="Nadler S.A."/>
            <person name="Subbotin S.A."/>
            <person name="Evtushenko L.I."/>
        </authorList>
    </citation>
    <scope>NUCLEOTIDE SEQUENCE [LARGE SCALE GENOMIC DNA]</scope>
    <source>
        <strain evidence="3 4">VKM Ac-2886</strain>
    </source>
</reference>
<dbReference type="RefSeq" id="WP_119401227.1">
    <property type="nucleotide sequence ID" value="NZ_JADKRP010000001.1"/>
</dbReference>
<evidence type="ECO:0000256" key="1">
    <source>
        <dbReference type="SAM" id="MobiDB-lite"/>
    </source>
</evidence>
<evidence type="ECO:0000313" key="4">
    <source>
        <dbReference type="Proteomes" id="UP000634579"/>
    </source>
</evidence>
<organism evidence="3 4">
    <name type="scientific">Clavibacter phaseoli</name>
    <dbReference type="NCBI Taxonomy" id="1734031"/>
    <lineage>
        <taxon>Bacteria</taxon>
        <taxon>Bacillati</taxon>
        <taxon>Actinomycetota</taxon>
        <taxon>Actinomycetes</taxon>
        <taxon>Micrococcales</taxon>
        <taxon>Microbacteriaceae</taxon>
        <taxon>Clavibacter</taxon>
    </lineage>
</organism>
<feature type="region of interest" description="Disordered" evidence="1">
    <location>
        <begin position="1"/>
        <end position="24"/>
    </location>
</feature>
<dbReference type="EMBL" id="JADKRP010000001">
    <property type="protein sequence ID" value="MBF4631368.1"/>
    <property type="molecule type" value="Genomic_DNA"/>
</dbReference>
<evidence type="ECO:0000313" key="3">
    <source>
        <dbReference type="EMBL" id="MBF4631368.1"/>
    </source>
</evidence>
<dbReference type="Proteomes" id="UP000634579">
    <property type="component" value="Unassembled WGS sequence"/>
</dbReference>
<feature type="transmembrane region" description="Helical" evidence="2">
    <location>
        <begin position="44"/>
        <end position="64"/>
    </location>
</feature>
<comment type="caution">
    <text evidence="3">The sequence shown here is derived from an EMBL/GenBank/DDBJ whole genome shotgun (WGS) entry which is preliminary data.</text>
</comment>